<accession>A0A1I7CKN6</accession>
<reference evidence="2 3" key="1">
    <citation type="submission" date="2016-10" db="EMBL/GenBank/DDBJ databases">
        <authorList>
            <person name="de Groot N.N."/>
        </authorList>
    </citation>
    <scope>NUCLEOTIDE SEQUENCE [LARGE SCALE GENOMIC DNA]</scope>
    <source>
        <strain evidence="2 3">CGMCC 1.6493</strain>
    </source>
</reference>
<feature type="coiled-coil region" evidence="1">
    <location>
        <begin position="10"/>
        <end position="61"/>
    </location>
</feature>
<dbReference type="Proteomes" id="UP000199594">
    <property type="component" value="Unassembled WGS sequence"/>
</dbReference>
<keyword evidence="1" id="KW-0175">Coiled coil</keyword>
<protein>
    <submittedName>
        <fullName evidence="2">Uncharacterized protein</fullName>
    </submittedName>
</protein>
<proteinExistence type="predicted"/>
<gene>
    <name evidence="2" type="ORF">SAMN04487956_1496</name>
</gene>
<feature type="coiled-coil region" evidence="1">
    <location>
        <begin position="178"/>
        <end position="226"/>
    </location>
</feature>
<evidence type="ECO:0000313" key="3">
    <source>
        <dbReference type="Proteomes" id="UP000199594"/>
    </source>
</evidence>
<sequence>MAESKPQNVAAVLQDQMERAELTGQQMEGRALMDGAEKADLARYTEARDEANQLLAQARTAQSFAKLATVVTLKTLAEVKETKAYRALKGVAGVDAQGSKIDDVGTWGGFCRAIGRSKTSVDEDLRNLSVFGEAALESLQAIGAGYRELRKLRRLPEEEREVIIQGEAVQVEDKDALVELIEDMAARHAKEKEALKQQADDSYQELEASRRVTQDKSNRIAELEEQLHRRQHLTPDQRAKELSERLEAEGFQARSLLLPLRAVMVEILDWEEAPRELKHACAQQMARLRIELDQLQIEMGLEPVDLDVDDSWMQEVEPS</sequence>
<name>A0A1I7CKN6_9GAMM</name>
<dbReference type="OrthoDB" id="8564384at2"/>
<dbReference type="RefSeq" id="WP_089851971.1">
    <property type="nucleotide sequence ID" value="NZ_FPAQ01000049.1"/>
</dbReference>
<evidence type="ECO:0000313" key="2">
    <source>
        <dbReference type="EMBL" id="SFU00005.1"/>
    </source>
</evidence>
<dbReference type="EMBL" id="FPAQ01000049">
    <property type="protein sequence ID" value="SFU00005.1"/>
    <property type="molecule type" value="Genomic_DNA"/>
</dbReference>
<organism evidence="2 3">
    <name type="scientific">Halomonas saccharevitans</name>
    <dbReference type="NCBI Taxonomy" id="416872"/>
    <lineage>
        <taxon>Bacteria</taxon>
        <taxon>Pseudomonadati</taxon>
        <taxon>Pseudomonadota</taxon>
        <taxon>Gammaproteobacteria</taxon>
        <taxon>Oceanospirillales</taxon>
        <taxon>Halomonadaceae</taxon>
        <taxon>Halomonas</taxon>
    </lineage>
</organism>
<dbReference type="AlphaFoldDB" id="A0A1I7CKN6"/>
<evidence type="ECO:0000256" key="1">
    <source>
        <dbReference type="SAM" id="Coils"/>
    </source>
</evidence>